<dbReference type="OrthoDB" id="9798664at2"/>
<name>A0A398DUI1_9BACT</name>
<accession>A0A398DUI1</accession>
<gene>
    <name evidence="1" type="ORF">SMC1_09755</name>
</gene>
<comment type="caution">
    <text evidence="1">The sequence shown here is derived from an EMBL/GenBank/DDBJ whole genome shotgun (WGS) entry which is preliminary data.</text>
</comment>
<dbReference type="EMBL" id="QXIY01000047">
    <property type="protein sequence ID" value="RIE15637.1"/>
    <property type="molecule type" value="Genomic_DNA"/>
</dbReference>
<protein>
    <recommendedName>
        <fullName evidence="3">Transposase</fullName>
    </recommendedName>
</protein>
<keyword evidence="2" id="KW-1185">Reference proteome</keyword>
<dbReference type="RefSeq" id="WP_119086580.1">
    <property type="nucleotide sequence ID" value="NZ_QXIY01000047.1"/>
</dbReference>
<evidence type="ECO:0000313" key="1">
    <source>
        <dbReference type="EMBL" id="RIE15637.1"/>
    </source>
</evidence>
<sequence>MNGHLTRFCHAWDITFTRSCPCQGNDNAHVEEKNNSVIRTFVGYDRHDTQAEEGLLNRLYLALHLMVNWFLPSQKLLRENGPGATSPKYTTRHRHHAHGCWHERMLQKRQRGVSWPSVRSWT</sequence>
<organism evidence="1 2">
    <name type="scientific">Candidatus Cryosericum septentrionale</name>
    <dbReference type="NCBI Taxonomy" id="2290913"/>
    <lineage>
        <taxon>Bacteria</taxon>
        <taxon>Pseudomonadati</taxon>
        <taxon>Caldisericota/Cryosericota group</taxon>
        <taxon>Candidatus Cryosericota</taxon>
        <taxon>Candidatus Cryosericia</taxon>
        <taxon>Candidatus Cryosericales</taxon>
        <taxon>Candidatus Cryosericaceae</taxon>
        <taxon>Candidatus Cryosericum</taxon>
    </lineage>
</organism>
<evidence type="ECO:0000313" key="2">
    <source>
        <dbReference type="Proteomes" id="UP000266113"/>
    </source>
</evidence>
<dbReference type="Proteomes" id="UP000266113">
    <property type="component" value="Unassembled WGS sequence"/>
</dbReference>
<reference evidence="1 2" key="1">
    <citation type="submission" date="2018-09" db="EMBL/GenBank/DDBJ databases">
        <title>Discovery and Ecogenomic Context for Candidatus Cryosericales, a Global Caldiserica Order Active in Thawing Permafrost.</title>
        <authorList>
            <person name="Martinez M.A."/>
            <person name="Woodcroft B.J."/>
            <person name="Ignacio Espinoza J.C."/>
            <person name="Zayed A."/>
            <person name="Singleton C.M."/>
            <person name="Boyd J."/>
            <person name="Li Y.-F."/>
            <person name="Purvine S."/>
            <person name="Maughan H."/>
            <person name="Hodgkins S.B."/>
            <person name="Anderson D."/>
            <person name="Sederholm M."/>
            <person name="Temperton B."/>
            <person name="Saleska S.R."/>
            <person name="Tyson G.W."/>
            <person name="Rich V.I."/>
        </authorList>
    </citation>
    <scope>NUCLEOTIDE SEQUENCE [LARGE SCALE GENOMIC DNA]</scope>
    <source>
        <strain evidence="1 2">SMC1</strain>
    </source>
</reference>
<evidence type="ECO:0008006" key="3">
    <source>
        <dbReference type="Google" id="ProtNLM"/>
    </source>
</evidence>
<proteinExistence type="predicted"/>
<dbReference type="AlphaFoldDB" id="A0A398DUI1"/>